<dbReference type="AlphaFoldDB" id="A0A5C8F2F0"/>
<evidence type="ECO:0000313" key="2">
    <source>
        <dbReference type="Proteomes" id="UP000323176"/>
    </source>
</evidence>
<protein>
    <submittedName>
        <fullName evidence="1">Uncharacterized protein</fullName>
    </submittedName>
</protein>
<comment type="caution">
    <text evidence="1">The sequence shown here is derived from an EMBL/GenBank/DDBJ whole genome shotgun (WGS) entry which is preliminary data.</text>
</comment>
<reference evidence="1 2" key="1">
    <citation type="journal article" date="1992" name="Lakartidningen">
        <title>[Penicillin V and not amoxicillin is the first choice preparation in acute otitis].</title>
        <authorList>
            <person name="Kamme C."/>
            <person name="Lundgren K."/>
            <person name="Prellner K."/>
        </authorList>
    </citation>
    <scope>NUCLEOTIDE SEQUENCE [LARGE SCALE GENOMIC DNA]</scope>
    <source>
        <strain evidence="1 2">PC5538III-hc</strain>
    </source>
</reference>
<evidence type="ECO:0000313" key="1">
    <source>
        <dbReference type="EMBL" id="TXJ43963.1"/>
    </source>
</evidence>
<dbReference type="EMBL" id="SAXY01000025">
    <property type="protein sequence ID" value="TXJ43963.1"/>
    <property type="molecule type" value="Genomic_DNA"/>
</dbReference>
<gene>
    <name evidence="1" type="ORF">EPJ72_03785</name>
</gene>
<name>A0A5C8F2F0_BRAPL</name>
<proteinExistence type="predicted"/>
<sequence length="71" mass="8114">MDSDGVYKRVNINKVISQILKTNPKITESKANELAYKMIKELNKKVSSMVTDFESGEGDFMACYFESIEKQ</sequence>
<dbReference type="Proteomes" id="UP000323176">
    <property type="component" value="Unassembled WGS sequence"/>
</dbReference>
<accession>A0A5C8F2F0</accession>
<organism evidence="1 2">
    <name type="scientific">Brachyspira pilosicoli</name>
    <name type="common">Serpulina pilosicoli</name>
    <dbReference type="NCBI Taxonomy" id="52584"/>
    <lineage>
        <taxon>Bacteria</taxon>
        <taxon>Pseudomonadati</taxon>
        <taxon>Spirochaetota</taxon>
        <taxon>Spirochaetia</taxon>
        <taxon>Brachyspirales</taxon>
        <taxon>Brachyspiraceae</taxon>
        <taxon>Brachyspira</taxon>
    </lineage>
</organism>
<dbReference type="OrthoDB" id="308286at2"/>